<proteinExistence type="predicted"/>
<dbReference type="InterPro" id="IPR003148">
    <property type="entry name" value="RCK_N"/>
</dbReference>
<dbReference type="Gene3D" id="3.40.50.720">
    <property type="entry name" value="NAD(P)-binding Rossmann-like Domain"/>
    <property type="match status" value="1"/>
</dbReference>
<gene>
    <name evidence="3" type="ORF">LIP_2502</name>
</gene>
<dbReference type="InterPro" id="IPR050721">
    <property type="entry name" value="Trk_Ktr_HKT_K-transport"/>
</dbReference>
<dbReference type="PROSITE" id="PS51202">
    <property type="entry name" value="RCK_C"/>
    <property type="match status" value="1"/>
</dbReference>
<sequence length="222" mass="24706">MRKAKQVAVIGLGDFGYTMAVELYQLGHEVLALDKDEEKVQDITEYVTHAAVCDATDEEQLRNLGLGNFELAVVAIGRIEDSILAVSCLQDLNVPKVVAKGTSRAHSLVLERLGVDQVVHPEADMARRVARNLTFPHLREILELQANYAVGDLMVPDSFVGQTLSELDLRRRYQVSVLAVHRPGKETETLPGGNYRFEKGDIIILIGREEDMERLEEEQAIG</sequence>
<dbReference type="KEGG" id="lpil:LIP_2502"/>
<reference evidence="4" key="2">
    <citation type="journal article" date="2016" name="Int. J. Syst. Evol. Microbiol.">
        <title>Complete genome sequence and cell structure of Limnochorda pilosa, a Gram-negative spore-former within the phylum Firmicutes.</title>
        <authorList>
            <person name="Watanabe M."/>
            <person name="Kojima H."/>
            <person name="Fukui M."/>
        </authorList>
    </citation>
    <scope>NUCLEOTIDE SEQUENCE [LARGE SCALE GENOMIC DNA]</scope>
    <source>
        <strain evidence="4">HC45</strain>
    </source>
</reference>
<dbReference type="SUPFAM" id="SSF51735">
    <property type="entry name" value="NAD(P)-binding Rossmann-fold domains"/>
    <property type="match status" value="1"/>
</dbReference>
<accession>A0A0K2SMI2</accession>
<dbReference type="EMBL" id="AP014924">
    <property type="protein sequence ID" value="BAS28338.1"/>
    <property type="molecule type" value="Genomic_DNA"/>
</dbReference>
<organism evidence="3 4">
    <name type="scientific">Limnochorda pilosa</name>
    <dbReference type="NCBI Taxonomy" id="1555112"/>
    <lineage>
        <taxon>Bacteria</taxon>
        <taxon>Bacillati</taxon>
        <taxon>Bacillota</taxon>
        <taxon>Limnochordia</taxon>
        <taxon>Limnochordales</taxon>
        <taxon>Limnochordaceae</taxon>
        <taxon>Limnochorda</taxon>
    </lineage>
</organism>
<dbReference type="InterPro" id="IPR036721">
    <property type="entry name" value="RCK_C_sf"/>
</dbReference>
<dbReference type="PANTHER" id="PTHR43833">
    <property type="entry name" value="POTASSIUM CHANNEL PROTEIN 2-RELATED-RELATED"/>
    <property type="match status" value="1"/>
</dbReference>
<reference evidence="4" key="1">
    <citation type="submission" date="2015-07" db="EMBL/GenBank/DDBJ databases">
        <title>Complete genome sequence and phylogenetic analysis of Limnochorda pilosa.</title>
        <authorList>
            <person name="Watanabe M."/>
            <person name="Kojima H."/>
            <person name="Fukui M."/>
        </authorList>
    </citation>
    <scope>NUCLEOTIDE SEQUENCE [LARGE SCALE GENOMIC DNA]</scope>
    <source>
        <strain evidence="4">HC45</strain>
    </source>
</reference>
<protein>
    <submittedName>
        <fullName evidence="3">TrkA-N domain protein</fullName>
    </submittedName>
</protein>
<dbReference type="Pfam" id="PF02254">
    <property type="entry name" value="TrkA_N"/>
    <property type="match status" value="1"/>
</dbReference>
<dbReference type="PANTHER" id="PTHR43833:SF7">
    <property type="entry name" value="KTR SYSTEM POTASSIUM UPTAKE PROTEIN C"/>
    <property type="match status" value="1"/>
</dbReference>
<evidence type="ECO:0000313" key="4">
    <source>
        <dbReference type="Proteomes" id="UP000065807"/>
    </source>
</evidence>
<evidence type="ECO:0000259" key="1">
    <source>
        <dbReference type="PROSITE" id="PS51201"/>
    </source>
</evidence>
<dbReference type="InterPro" id="IPR036291">
    <property type="entry name" value="NAD(P)-bd_dom_sf"/>
</dbReference>
<evidence type="ECO:0000313" key="3">
    <source>
        <dbReference type="EMBL" id="BAS28338.1"/>
    </source>
</evidence>
<dbReference type="GO" id="GO:0008324">
    <property type="term" value="F:monoatomic cation transmembrane transporter activity"/>
    <property type="evidence" value="ECO:0007669"/>
    <property type="project" value="InterPro"/>
</dbReference>
<keyword evidence="4" id="KW-1185">Reference proteome</keyword>
<feature type="domain" description="RCK C-terminal" evidence="2">
    <location>
        <begin position="136"/>
        <end position="221"/>
    </location>
</feature>
<dbReference type="Gene3D" id="3.30.70.1450">
    <property type="entry name" value="Regulator of K+ conductance, C-terminal domain"/>
    <property type="match status" value="1"/>
</dbReference>
<name>A0A0K2SMI2_LIMPI</name>
<evidence type="ECO:0000259" key="2">
    <source>
        <dbReference type="PROSITE" id="PS51202"/>
    </source>
</evidence>
<dbReference type="InterPro" id="IPR006037">
    <property type="entry name" value="RCK_C"/>
</dbReference>
<dbReference type="SUPFAM" id="SSF116726">
    <property type="entry name" value="TrkA C-terminal domain-like"/>
    <property type="match status" value="1"/>
</dbReference>
<dbReference type="AlphaFoldDB" id="A0A0K2SMI2"/>
<dbReference type="Proteomes" id="UP000065807">
    <property type="component" value="Chromosome"/>
</dbReference>
<dbReference type="PROSITE" id="PS51201">
    <property type="entry name" value="RCK_N"/>
    <property type="match status" value="1"/>
</dbReference>
<dbReference type="GO" id="GO:0006813">
    <property type="term" value="P:potassium ion transport"/>
    <property type="evidence" value="ECO:0007669"/>
    <property type="project" value="InterPro"/>
</dbReference>
<dbReference type="STRING" id="1555112.LIP_2502"/>
<feature type="domain" description="RCK N-terminal" evidence="1">
    <location>
        <begin position="4"/>
        <end position="119"/>
    </location>
</feature>
<dbReference type="Pfam" id="PF02080">
    <property type="entry name" value="TrkA_C"/>
    <property type="match status" value="1"/>
</dbReference>